<keyword evidence="2" id="KW-0418">Kinase</keyword>
<proteinExistence type="predicted"/>
<feature type="domain" description="CHK kinase-like" evidence="1">
    <location>
        <begin position="106"/>
        <end position="283"/>
    </location>
</feature>
<reference evidence="3" key="1">
    <citation type="submission" date="2017-06" db="EMBL/GenBank/DDBJ databases">
        <authorList>
            <person name="Varghese N."/>
            <person name="Submissions S."/>
        </authorList>
    </citation>
    <scope>NUCLEOTIDE SEQUENCE [LARGE SCALE GENOMIC DNA]</scope>
    <source>
        <strain evidence="3">DSM 44485</strain>
    </source>
</reference>
<keyword evidence="2" id="KW-0808">Transferase</keyword>
<dbReference type="InterPro" id="IPR052961">
    <property type="entry name" value="Oxido-Kinase-like_Enzymes"/>
</dbReference>
<dbReference type="GO" id="GO:0016301">
    <property type="term" value="F:kinase activity"/>
    <property type="evidence" value="ECO:0007669"/>
    <property type="project" value="UniProtKB-KW"/>
</dbReference>
<dbReference type="InterPro" id="IPR011009">
    <property type="entry name" value="Kinase-like_dom_sf"/>
</dbReference>
<dbReference type="AlphaFoldDB" id="A0A238Z9Y6"/>
<evidence type="ECO:0000259" key="1">
    <source>
        <dbReference type="SMART" id="SM00587"/>
    </source>
</evidence>
<evidence type="ECO:0000313" key="3">
    <source>
        <dbReference type="Proteomes" id="UP000198420"/>
    </source>
</evidence>
<dbReference type="EMBL" id="FZNP01000007">
    <property type="protein sequence ID" value="SNR79544.1"/>
    <property type="molecule type" value="Genomic_DNA"/>
</dbReference>
<protein>
    <submittedName>
        <fullName evidence="2">Ecdysteroid kinase</fullName>
    </submittedName>
</protein>
<dbReference type="PANTHER" id="PTHR23020">
    <property type="entry name" value="UNCHARACTERIZED NUCLEAR HORMONE RECEPTOR-RELATED"/>
    <property type="match status" value="1"/>
</dbReference>
<dbReference type="Proteomes" id="UP000198420">
    <property type="component" value="Unassembled WGS sequence"/>
</dbReference>
<gene>
    <name evidence="2" type="ORF">SAMN06265355_10740</name>
</gene>
<accession>A0A238Z9Y6</accession>
<dbReference type="SMART" id="SM00587">
    <property type="entry name" value="CHK"/>
    <property type="match status" value="1"/>
</dbReference>
<dbReference type="SUPFAM" id="SSF56112">
    <property type="entry name" value="Protein kinase-like (PK-like)"/>
    <property type="match status" value="1"/>
</dbReference>
<keyword evidence="3" id="KW-1185">Reference proteome</keyword>
<dbReference type="InterPro" id="IPR015897">
    <property type="entry name" value="CHK_kinase-like"/>
</dbReference>
<sequence>MTGGEPIWLNAAWLSEVLGATVTDVRWRPVGTGQMSGCFRGELTGDGVPARLVAKLPAADQATREMLKGIYRTEVRFYLDLAPTVAVRTPACRYGMLTEDATDFVLLLEDLHPGAQGDQLAGCAAAEALDCVVNLAGLHGPRWCDPALLDLDWLHRTGPEDGDGVTAVLGPATEIFIDRFADRLDAEDKATLRAVAAHAGPWITARPERFALVHGDYRLDNIIFAAGDAPGVAAVDWQTLTVGLPARDLAYFLSTGLTVADRRTHERDLVAAYHRALAGHGVTGYSLEQCWDDYAFAFLQGPLITVLGCAYGTPTERGDEMFLAMAARSCAAIRDHGSLTKAP</sequence>
<dbReference type="Pfam" id="PF01636">
    <property type="entry name" value="APH"/>
    <property type="match status" value="1"/>
</dbReference>
<dbReference type="InterPro" id="IPR002575">
    <property type="entry name" value="Aminoglycoside_PTrfase"/>
</dbReference>
<dbReference type="Gene3D" id="3.90.1200.10">
    <property type="match status" value="1"/>
</dbReference>
<dbReference type="PANTHER" id="PTHR23020:SF41">
    <property type="entry name" value="AMINOGLYCOSIDE PHOSPHOTRANSFERASE DOMAIN-CONTAINING PROTEIN"/>
    <property type="match status" value="1"/>
</dbReference>
<dbReference type="RefSeq" id="WP_245919423.1">
    <property type="nucleotide sequence ID" value="NZ_FZNP01000007.1"/>
</dbReference>
<evidence type="ECO:0000313" key="2">
    <source>
        <dbReference type="EMBL" id="SNR79544.1"/>
    </source>
</evidence>
<organism evidence="2 3">
    <name type="scientific">Actinomadura mexicana</name>
    <dbReference type="NCBI Taxonomy" id="134959"/>
    <lineage>
        <taxon>Bacteria</taxon>
        <taxon>Bacillati</taxon>
        <taxon>Actinomycetota</taxon>
        <taxon>Actinomycetes</taxon>
        <taxon>Streptosporangiales</taxon>
        <taxon>Thermomonosporaceae</taxon>
        <taxon>Actinomadura</taxon>
    </lineage>
</organism>
<name>A0A238Z9Y6_9ACTN</name>